<evidence type="ECO:0000313" key="2">
    <source>
        <dbReference type="EMBL" id="PTU25482.1"/>
    </source>
</evidence>
<dbReference type="AlphaFoldDB" id="A0A2T5MAB0"/>
<sequence>MCLTIGRIRGAVAGVLVGLLVWMRRRHYKDYAPSISSIPKAHDNKVRIGISQLTDLVHRVK</sequence>
<keyword evidence="1" id="KW-0812">Transmembrane</keyword>
<proteinExistence type="predicted"/>
<protein>
    <submittedName>
        <fullName evidence="2">Uncharacterized protein</fullName>
    </submittedName>
</protein>
<keyword evidence="1" id="KW-0472">Membrane</keyword>
<keyword evidence="1" id="KW-1133">Transmembrane helix</keyword>
<gene>
    <name evidence="2" type="ORF">P175DRAFT_0498588</name>
</gene>
<comment type="caution">
    <text evidence="2">The sequence shown here is derived from an EMBL/GenBank/DDBJ whole genome shotgun (WGS) entry which is preliminary data.</text>
</comment>
<evidence type="ECO:0000313" key="3">
    <source>
        <dbReference type="Proteomes" id="UP000244073"/>
    </source>
</evidence>
<dbReference type="EMBL" id="MSFN02000001">
    <property type="protein sequence ID" value="PTU25482.1"/>
    <property type="molecule type" value="Genomic_DNA"/>
</dbReference>
<dbReference type="Proteomes" id="UP000244073">
    <property type="component" value="Unassembled WGS sequence"/>
</dbReference>
<evidence type="ECO:0000256" key="1">
    <source>
        <dbReference type="SAM" id="Phobius"/>
    </source>
</evidence>
<organism evidence="2 3">
    <name type="scientific">Aspergillus ochraceoroseus IBT 24754</name>
    <dbReference type="NCBI Taxonomy" id="1392256"/>
    <lineage>
        <taxon>Eukaryota</taxon>
        <taxon>Fungi</taxon>
        <taxon>Dikarya</taxon>
        <taxon>Ascomycota</taxon>
        <taxon>Pezizomycotina</taxon>
        <taxon>Eurotiomycetes</taxon>
        <taxon>Eurotiomycetidae</taxon>
        <taxon>Eurotiales</taxon>
        <taxon>Aspergillaceae</taxon>
        <taxon>Aspergillus</taxon>
        <taxon>Aspergillus subgen. Nidulantes</taxon>
    </lineage>
</organism>
<dbReference type="RefSeq" id="XP_040756874.1">
    <property type="nucleotide sequence ID" value="XM_040896538.1"/>
</dbReference>
<dbReference type="VEuPathDB" id="FungiDB:P175DRAFT_0498588"/>
<name>A0A2T5MAB0_9EURO</name>
<reference evidence="2 3" key="1">
    <citation type="journal article" date="2018" name="Proc. Natl. Acad. Sci. U.S.A.">
        <title>Linking secondary metabolites to gene clusters through genome sequencing of six diverse Aspergillus species.</title>
        <authorList>
            <person name="Kaerboelling I."/>
            <person name="Vesth T.C."/>
            <person name="Frisvad J.C."/>
            <person name="Nybo J.L."/>
            <person name="Theobald S."/>
            <person name="Kuo A."/>
            <person name="Bowyer P."/>
            <person name="Matsuda Y."/>
            <person name="Mondo S."/>
            <person name="Lyhne E.K."/>
            <person name="Kogle M.E."/>
            <person name="Clum A."/>
            <person name="Lipzen A."/>
            <person name="Salamov A."/>
            <person name="Ngan C.Y."/>
            <person name="Daum C."/>
            <person name="Chiniquy J."/>
            <person name="Barry K."/>
            <person name="LaButti K."/>
            <person name="Haridas S."/>
            <person name="Simmons B.A."/>
            <person name="Magnuson J.K."/>
            <person name="Mortensen U.H."/>
            <person name="Larsen T.O."/>
            <person name="Grigoriev I.V."/>
            <person name="Baker S.E."/>
            <person name="Andersen M.R."/>
        </authorList>
    </citation>
    <scope>NUCLEOTIDE SEQUENCE [LARGE SCALE GENOMIC DNA]</scope>
    <source>
        <strain evidence="2 3">IBT 24754</strain>
    </source>
</reference>
<accession>A0A2T5MAB0</accession>
<dbReference type="GeneID" id="63813420"/>
<feature type="transmembrane region" description="Helical" evidence="1">
    <location>
        <begin position="6"/>
        <end position="23"/>
    </location>
</feature>